<keyword evidence="9" id="KW-1185">Reference proteome</keyword>
<dbReference type="Pfam" id="PF20649">
    <property type="entry name" value="COG5_C"/>
    <property type="match status" value="1"/>
</dbReference>
<reference evidence="8" key="1">
    <citation type="submission" date="2022-07" db="EMBL/GenBank/DDBJ databases">
        <title>Phylogenomic reconstructions and comparative analyses of Kickxellomycotina fungi.</title>
        <authorList>
            <person name="Reynolds N.K."/>
            <person name="Stajich J.E."/>
            <person name="Barry K."/>
            <person name="Grigoriev I.V."/>
            <person name="Crous P."/>
            <person name="Smith M.E."/>
        </authorList>
    </citation>
    <scope>NUCLEOTIDE SEQUENCE</scope>
    <source>
        <strain evidence="8">NRRL 1565</strain>
    </source>
</reference>
<dbReference type="GO" id="GO:0006891">
    <property type="term" value="P:intra-Golgi vesicle-mediated transport"/>
    <property type="evidence" value="ECO:0007669"/>
    <property type="project" value="InterPro"/>
</dbReference>
<dbReference type="InterPro" id="IPR048485">
    <property type="entry name" value="COG5_helical"/>
</dbReference>
<sequence>MNGLSPHSSTASGELFTSDSQYRHFEDAFGDFLGPHFEPLQYAQSLASEENGHDASTKADRIVQLMASLSTKAESLDGLMRHTIITSHEDLLRQIVGVKAVDSSLGQIEEQVREIKSYMHGLRTKIRVPYEQVLKYTNQSNNLQLAIAHVRATSRFMQLVQRLRVQIPDSAVVVVVAEPSKATTSTEARPDYALAALTLLDIEKLVSGSDLAGVHVVDRAMEQIVNQRRVQTIAEAESMIDAGMRRQHQSDIASGLQIMFNLGVLPTCVANRVRRHTVEWAEYVSGMLDPKAINAYVREHNDKATAVDGSDMVGIDSVLWKRLEAIVDGLLARGLELRVLERVLARKRDALPRFEVSVGVLDGPRSDNVTNGPGTTFLDLVVGQLGDRVLAFWWGTAVNALAAEVSAACTESSVVKQILTNSYPRLVQLFLPKLEPILAPRFGGVVSIGGASGNSGPLQGANVGLASSPTLVSGSLSQQSSNISYNDPGPHVLWEKLLRRFESEYVAKAELRIEDAVQRCYPPPPPPGLLGAQESWGGRGAPGRAGSPAGERRPDALADMDRMTAANVVPNRKLVAGVVRSISTELEMAKSDARLSGAVAKAALAAVELFISITGSKLSAITVNPSVLDPLAEPVNPLTRSYVGLVNAVESLRLGLGELCEQEYAVVEGPLAWPARRRMSAMTRRTSRQLSAHSSRAGSIAAAAGDSRDASSSPGPIEETSSGSAAVRQMLSRCLYTLSTFVDKQTDALLSTADAAIVDAIKEYVVAVDPNGSVVEHQSDDLVTGWSRIDRAMQWLQTQVLELLETDCQRRLCAMVDRYLFLYFRVVCLAFPLTESTRLRLTGEVTQFEFGCSQLVALASGSARTSKRVALPSLGRSYQVLRLVRPLLFMSAKELARVIASRSSASAAKESGAEWSRVPLLDLVDHTVCRVATDKYASDDVARARRHMPYFLLGCTRRQWIDCVSAACGDQNSAVENVERDICKNPSMQLAWNSGQDVCESCRNVLLESLKRLAENNQSSSDTQELVELIQATIDAVSVSTI</sequence>
<evidence type="ECO:0000259" key="6">
    <source>
        <dbReference type="Pfam" id="PF10392"/>
    </source>
</evidence>
<dbReference type="Pfam" id="PF10392">
    <property type="entry name" value="COG5_N"/>
    <property type="match status" value="1"/>
</dbReference>
<keyword evidence="3" id="KW-0333">Golgi apparatus</keyword>
<protein>
    <recommendedName>
        <fullName evidence="2">Conserved oligomeric Golgi complex subunit 5</fullName>
    </recommendedName>
</protein>
<feature type="domain" description="Conserved oligomeric Golgi complex subunit 5 helical" evidence="7">
    <location>
        <begin position="211"/>
        <end position="430"/>
    </location>
</feature>
<dbReference type="Proteomes" id="UP001140094">
    <property type="component" value="Unassembled WGS sequence"/>
</dbReference>
<evidence type="ECO:0000313" key="9">
    <source>
        <dbReference type="Proteomes" id="UP001140094"/>
    </source>
</evidence>
<evidence type="ECO:0000256" key="2">
    <source>
        <dbReference type="ARBA" id="ARBA00020974"/>
    </source>
</evidence>
<evidence type="ECO:0000256" key="1">
    <source>
        <dbReference type="ARBA" id="ARBA00004395"/>
    </source>
</evidence>
<evidence type="ECO:0000256" key="4">
    <source>
        <dbReference type="ARBA" id="ARBA00023136"/>
    </source>
</evidence>
<dbReference type="EMBL" id="JANBUO010001211">
    <property type="protein sequence ID" value="KAJ2799279.1"/>
    <property type="molecule type" value="Genomic_DNA"/>
</dbReference>
<gene>
    <name evidence="8" type="primary">COG5</name>
    <name evidence="8" type="ORF">H4R20_004503</name>
</gene>
<dbReference type="InterPro" id="IPR019465">
    <property type="entry name" value="Cog5"/>
</dbReference>
<feature type="compositionally biased region" description="Low complexity" evidence="5">
    <location>
        <begin position="701"/>
        <end position="713"/>
    </location>
</feature>
<feature type="region of interest" description="Disordered" evidence="5">
    <location>
        <begin position="523"/>
        <end position="554"/>
    </location>
</feature>
<dbReference type="OrthoDB" id="18786at2759"/>
<dbReference type="GO" id="GO:0000139">
    <property type="term" value="C:Golgi membrane"/>
    <property type="evidence" value="ECO:0007669"/>
    <property type="project" value="UniProtKB-SubCell"/>
</dbReference>
<comment type="subcellular location">
    <subcellularLocation>
        <location evidence="1">Golgi apparatus membrane</location>
        <topology evidence="1">Peripheral membrane protein</topology>
    </subcellularLocation>
</comment>
<feature type="domain" description="Conserved oligomeric Golgi complex subunit 5 N-terminal" evidence="6">
    <location>
        <begin position="31"/>
        <end position="163"/>
    </location>
</feature>
<dbReference type="PANTHER" id="PTHR13228:SF3">
    <property type="entry name" value="CONSERVED OLIGOMERIC GOLGI COMPLEX SUBUNIT 5"/>
    <property type="match status" value="1"/>
</dbReference>
<dbReference type="PANTHER" id="PTHR13228">
    <property type="entry name" value="CONSERVED OLIGOMERIC GOLGI COMPLEX COMPONENT 5"/>
    <property type="match status" value="1"/>
</dbReference>
<feature type="region of interest" description="Disordered" evidence="5">
    <location>
        <begin position="701"/>
        <end position="724"/>
    </location>
</feature>
<evidence type="ECO:0000256" key="3">
    <source>
        <dbReference type="ARBA" id="ARBA00023034"/>
    </source>
</evidence>
<comment type="caution">
    <text evidence="8">The sequence shown here is derived from an EMBL/GenBank/DDBJ whole genome shotgun (WGS) entry which is preliminary data.</text>
</comment>
<keyword evidence="4" id="KW-0472">Membrane</keyword>
<evidence type="ECO:0000259" key="7">
    <source>
        <dbReference type="Pfam" id="PF20649"/>
    </source>
</evidence>
<evidence type="ECO:0000256" key="5">
    <source>
        <dbReference type="SAM" id="MobiDB-lite"/>
    </source>
</evidence>
<organism evidence="8 9">
    <name type="scientific">Coemansia guatemalensis</name>
    <dbReference type="NCBI Taxonomy" id="2761395"/>
    <lineage>
        <taxon>Eukaryota</taxon>
        <taxon>Fungi</taxon>
        <taxon>Fungi incertae sedis</taxon>
        <taxon>Zoopagomycota</taxon>
        <taxon>Kickxellomycotina</taxon>
        <taxon>Kickxellomycetes</taxon>
        <taxon>Kickxellales</taxon>
        <taxon>Kickxellaceae</taxon>
        <taxon>Coemansia</taxon>
    </lineage>
</organism>
<proteinExistence type="predicted"/>
<evidence type="ECO:0000313" key="8">
    <source>
        <dbReference type="EMBL" id="KAJ2799279.1"/>
    </source>
</evidence>
<dbReference type="AlphaFoldDB" id="A0A9W8HRY9"/>
<dbReference type="InterPro" id="IPR049176">
    <property type="entry name" value="COG5_N"/>
</dbReference>
<accession>A0A9W8HRY9</accession>
<dbReference type="GO" id="GO:0017119">
    <property type="term" value="C:Golgi transport complex"/>
    <property type="evidence" value="ECO:0007669"/>
    <property type="project" value="InterPro"/>
</dbReference>
<name>A0A9W8HRY9_9FUNG</name>